<keyword evidence="1 5" id="KW-0175">Coiled coil</keyword>
<sequence>MFSRKDSLSSPSLEDSFFPLSSSSPSPSSLSLSLAHPANSPSSYCQGGSGPMGRAGSEVGLEAGLETDLILAAELGQALLERNEELAEALMQRDREIEVLHQENHVLQRRLEVFELSSGQREAELASDISSLRAELEQHHSRGRDKRRDENTQLTELANHNHRLVGQLAEAVSAEHQLRIELRSIKEELEDLSLNRTISATQLDNTQAENRVLKEKLRNMEEQLRSWQADCDRLRGEKEGLRDRLTDLQTNLREKEAQLEHEQSLIFELRTLSRSLEERLGEESLLDGTHTHTYTHPLSLLNEIQQTQATETLLAHSTILQDRDQEIDRLRKEMCSRDMEIECLQEELLPFRSNPGKPTYSSLESEMCLVRQERDCLTQQLLNTIQHKVALSQEVDAWQEDMRLIISHQVQQQTEDREREREQEKDRERKMGFQRSRSMKVRGERGKGGFFSSLFKGDG</sequence>
<reference evidence="7" key="2">
    <citation type="submission" date="2020-02" db="EMBL/GenBank/DDBJ databases">
        <title>Esox lucius (northern pike) genome, fEsoLuc1, primary haplotype.</title>
        <authorList>
            <person name="Myers G."/>
            <person name="Karagic N."/>
            <person name="Meyer A."/>
            <person name="Pippel M."/>
            <person name="Reichard M."/>
            <person name="Winkler S."/>
            <person name="Tracey A."/>
            <person name="Sims Y."/>
            <person name="Howe K."/>
            <person name="Rhie A."/>
            <person name="Formenti G."/>
            <person name="Durbin R."/>
            <person name="Fedrigo O."/>
            <person name="Jarvis E.D."/>
        </authorList>
    </citation>
    <scope>NUCLEOTIDE SEQUENCE [LARGE SCALE GENOMIC DNA]</scope>
</reference>
<dbReference type="Bgee" id="ENSELUG00000002659">
    <property type="expression patterns" value="Expressed in nose and 7 other cell types or tissues"/>
</dbReference>
<evidence type="ECO:0000256" key="6">
    <source>
        <dbReference type="SAM" id="MobiDB-lite"/>
    </source>
</evidence>
<gene>
    <name evidence="7" type="primary">BICDL2</name>
</gene>
<accession>A0A3P8ZDC6</accession>
<dbReference type="AlphaFoldDB" id="A0A3P8ZDC6"/>
<evidence type="ECO:0000256" key="3">
    <source>
        <dbReference type="ARBA" id="ARBA00041790"/>
    </source>
</evidence>
<feature type="region of interest" description="Disordered" evidence="6">
    <location>
        <begin position="1"/>
        <end position="57"/>
    </location>
</feature>
<feature type="region of interest" description="Disordered" evidence="6">
    <location>
        <begin position="409"/>
        <end position="459"/>
    </location>
</feature>
<dbReference type="GeneTree" id="ENSGT00940000160797"/>
<dbReference type="STRING" id="8010.ENSELUP00000026670"/>
<dbReference type="Proteomes" id="UP000265140">
    <property type="component" value="Chromosome 7"/>
</dbReference>
<dbReference type="GO" id="GO:0047496">
    <property type="term" value="P:vesicle transport along microtubule"/>
    <property type="evidence" value="ECO:0007669"/>
    <property type="project" value="TreeGrafter"/>
</dbReference>
<keyword evidence="8" id="KW-1185">Reference proteome</keyword>
<feature type="coiled-coil region" evidence="5">
    <location>
        <begin position="175"/>
        <end position="265"/>
    </location>
</feature>
<organism evidence="7 8">
    <name type="scientific">Esox lucius</name>
    <name type="common">Northern pike</name>
    <dbReference type="NCBI Taxonomy" id="8010"/>
    <lineage>
        <taxon>Eukaryota</taxon>
        <taxon>Metazoa</taxon>
        <taxon>Chordata</taxon>
        <taxon>Craniata</taxon>
        <taxon>Vertebrata</taxon>
        <taxon>Euteleostomi</taxon>
        <taxon>Actinopterygii</taxon>
        <taxon>Neopterygii</taxon>
        <taxon>Teleostei</taxon>
        <taxon>Protacanthopterygii</taxon>
        <taxon>Esociformes</taxon>
        <taxon>Esocidae</taxon>
        <taxon>Esox</taxon>
    </lineage>
</organism>
<protein>
    <recommendedName>
        <fullName evidence="2">BICD family-like cargo adapter 2</fullName>
    </recommendedName>
    <alternativeName>
        <fullName evidence="3">Bicaudal D-related protein 2</fullName>
    </alternativeName>
    <alternativeName>
        <fullName evidence="4">Coiled-coil domain-containing protein 64B</fullName>
    </alternativeName>
</protein>
<feature type="compositionally biased region" description="Basic and acidic residues" evidence="6">
    <location>
        <begin position="414"/>
        <end position="431"/>
    </location>
</feature>
<dbReference type="GeneID" id="105008319"/>
<evidence type="ECO:0000313" key="8">
    <source>
        <dbReference type="Proteomes" id="UP000265140"/>
    </source>
</evidence>
<evidence type="ECO:0000256" key="2">
    <source>
        <dbReference type="ARBA" id="ARBA00040983"/>
    </source>
</evidence>
<feature type="compositionally biased region" description="Low complexity" evidence="6">
    <location>
        <begin position="8"/>
        <end position="43"/>
    </location>
</feature>
<dbReference type="PANTHER" id="PTHR32123:SF11">
    <property type="entry name" value="BICD FAMILY-LIKE CARGO ADAPTER 2-RELATED"/>
    <property type="match status" value="1"/>
</dbReference>
<dbReference type="Ensembl" id="ENSELUT00000017954.3">
    <property type="protein sequence ID" value="ENSELUP00000026670.2"/>
    <property type="gene ID" value="ENSELUG00000002659.3"/>
</dbReference>
<dbReference type="GO" id="GO:0055107">
    <property type="term" value="P:Golgi to secretory granule transport"/>
    <property type="evidence" value="ECO:0007669"/>
    <property type="project" value="TreeGrafter"/>
</dbReference>
<dbReference type="OMA" id="TIHQKVA"/>
<dbReference type="RefSeq" id="XP_028976546.1">
    <property type="nucleotide sequence ID" value="XM_029120713.1"/>
</dbReference>
<dbReference type="InterPro" id="IPR051149">
    <property type="entry name" value="Spindly/BICDR_Dynein_Adapter"/>
</dbReference>
<reference evidence="7" key="4">
    <citation type="submission" date="2025-09" db="UniProtKB">
        <authorList>
            <consortium name="Ensembl"/>
        </authorList>
    </citation>
    <scope>IDENTIFICATION</scope>
</reference>
<name>A0A3P8ZDC6_ESOLU</name>
<proteinExistence type="predicted"/>
<dbReference type="PANTHER" id="PTHR32123">
    <property type="entry name" value="BICD FAMILY-LIKE CARGO ADAPTER"/>
    <property type="match status" value="1"/>
</dbReference>
<feature type="compositionally biased region" description="Low complexity" evidence="6">
    <location>
        <begin position="450"/>
        <end position="459"/>
    </location>
</feature>
<evidence type="ECO:0000256" key="1">
    <source>
        <dbReference type="ARBA" id="ARBA00023054"/>
    </source>
</evidence>
<evidence type="ECO:0000256" key="4">
    <source>
        <dbReference type="ARBA" id="ARBA00043196"/>
    </source>
</evidence>
<dbReference type="InParanoid" id="A0A3P8ZDC6"/>
<dbReference type="FunCoup" id="A0A3P8ZDC6">
    <property type="interactions" value="1"/>
</dbReference>
<dbReference type="Gene3D" id="1.10.287.1490">
    <property type="match status" value="1"/>
</dbReference>
<reference evidence="8" key="1">
    <citation type="journal article" date="2014" name="PLoS ONE">
        <title>The genome and linkage map of the northern pike (Esox lucius): conserved synteny revealed between the salmonid sister group and the Neoteleostei.</title>
        <authorList>
            <person name="Rondeau E.B."/>
            <person name="Minkley D.R."/>
            <person name="Leong J.S."/>
            <person name="Messmer A.M."/>
            <person name="Jantzen J.R."/>
            <person name="von Schalburg K.R."/>
            <person name="Lemon C."/>
            <person name="Bird N.H."/>
            <person name="Koop B.F."/>
        </authorList>
    </citation>
    <scope>NUCLEOTIDE SEQUENCE</scope>
</reference>
<evidence type="ECO:0000256" key="5">
    <source>
        <dbReference type="SAM" id="Coils"/>
    </source>
</evidence>
<evidence type="ECO:0000313" key="7">
    <source>
        <dbReference type="Ensembl" id="ENSELUP00000026670.2"/>
    </source>
</evidence>
<reference evidence="7" key="3">
    <citation type="submission" date="2025-08" db="UniProtKB">
        <authorList>
            <consortium name="Ensembl"/>
        </authorList>
    </citation>
    <scope>IDENTIFICATION</scope>
</reference>